<sequence>MIDAIVWLFTAFILSIKFVFIAFAYVFGAVASLASRAWIWYLDAINGDSYFSHALYWAGCAITLLLISFVLGLIFKVFQSDGNGSNSDSDDDEDEDEDEDEDDSNGVRTIREQRRYRPYVTLQDDRYVIKKLSNKGTAWELSIGRKDQYVNSGIARLVPRSTAGGSLAGVRYIVEWGEE</sequence>
<proteinExistence type="predicted"/>
<dbReference type="RefSeq" id="WP_209650823.1">
    <property type="nucleotide sequence ID" value="NZ_JBEPNV010000001.1"/>
</dbReference>
<name>A0ABV2NID4_9HYPH</name>
<organism evidence="3 4">
    <name type="scientific">Methylobacterium radiotolerans</name>
    <dbReference type="NCBI Taxonomy" id="31998"/>
    <lineage>
        <taxon>Bacteria</taxon>
        <taxon>Pseudomonadati</taxon>
        <taxon>Pseudomonadota</taxon>
        <taxon>Alphaproteobacteria</taxon>
        <taxon>Hyphomicrobiales</taxon>
        <taxon>Methylobacteriaceae</taxon>
        <taxon>Methylobacterium</taxon>
    </lineage>
</organism>
<keyword evidence="2" id="KW-1133">Transmembrane helix</keyword>
<evidence type="ECO:0000313" key="3">
    <source>
        <dbReference type="EMBL" id="MET3866247.1"/>
    </source>
</evidence>
<keyword evidence="2" id="KW-0812">Transmembrane</keyword>
<evidence type="ECO:0000313" key="4">
    <source>
        <dbReference type="Proteomes" id="UP001549119"/>
    </source>
</evidence>
<feature type="transmembrane region" description="Helical" evidence="2">
    <location>
        <begin position="54"/>
        <end position="75"/>
    </location>
</feature>
<dbReference type="EMBL" id="JBEPNW010000002">
    <property type="protein sequence ID" value="MET3866247.1"/>
    <property type="molecule type" value="Genomic_DNA"/>
</dbReference>
<comment type="caution">
    <text evidence="3">The sequence shown here is derived from an EMBL/GenBank/DDBJ whole genome shotgun (WGS) entry which is preliminary data.</text>
</comment>
<keyword evidence="2" id="KW-0472">Membrane</keyword>
<accession>A0ABV2NID4</accession>
<feature type="region of interest" description="Disordered" evidence="1">
    <location>
        <begin position="82"/>
        <end position="108"/>
    </location>
</feature>
<feature type="transmembrane region" description="Helical" evidence="2">
    <location>
        <begin position="7"/>
        <end position="34"/>
    </location>
</feature>
<gene>
    <name evidence="3" type="ORF">ABIC20_003556</name>
</gene>
<dbReference type="Proteomes" id="UP001549119">
    <property type="component" value="Unassembled WGS sequence"/>
</dbReference>
<feature type="compositionally biased region" description="Acidic residues" evidence="1">
    <location>
        <begin position="88"/>
        <end position="104"/>
    </location>
</feature>
<evidence type="ECO:0000256" key="1">
    <source>
        <dbReference type="SAM" id="MobiDB-lite"/>
    </source>
</evidence>
<keyword evidence="4" id="KW-1185">Reference proteome</keyword>
<evidence type="ECO:0000256" key="2">
    <source>
        <dbReference type="SAM" id="Phobius"/>
    </source>
</evidence>
<protein>
    <submittedName>
        <fullName evidence="3">Uncharacterized protein</fullName>
    </submittedName>
</protein>
<reference evidence="3 4" key="1">
    <citation type="submission" date="2024-06" db="EMBL/GenBank/DDBJ databases">
        <title>Genomics of switchgrass bacterial isolates.</title>
        <authorList>
            <person name="Shade A."/>
        </authorList>
    </citation>
    <scope>NUCLEOTIDE SEQUENCE [LARGE SCALE GENOMIC DNA]</scope>
    <source>
        <strain evidence="3 4">PvP084</strain>
    </source>
</reference>